<organism evidence="4 5">
    <name type="scientific">Massilia glaciei</name>
    <dbReference type="NCBI Taxonomy" id="1524097"/>
    <lineage>
        <taxon>Bacteria</taxon>
        <taxon>Pseudomonadati</taxon>
        <taxon>Pseudomonadota</taxon>
        <taxon>Betaproteobacteria</taxon>
        <taxon>Burkholderiales</taxon>
        <taxon>Oxalobacteraceae</taxon>
        <taxon>Telluria group</taxon>
        <taxon>Massilia</taxon>
    </lineage>
</organism>
<evidence type="ECO:0000256" key="1">
    <source>
        <dbReference type="SAM" id="MobiDB-lite"/>
    </source>
</evidence>
<evidence type="ECO:0000256" key="2">
    <source>
        <dbReference type="SAM" id="SignalP"/>
    </source>
</evidence>
<dbReference type="InterPro" id="IPR011992">
    <property type="entry name" value="EF-hand-dom_pair"/>
</dbReference>
<dbReference type="Proteomes" id="UP000241421">
    <property type="component" value="Unassembled WGS sequence"/>
</dbReference>
<feature type="signal peptide" evidence="2">
    <location>
        <begin position="1"/>
        <end position="27"/>
    </location>
</feature>
<evidence type="ECO:0000313" key="5">
    <source>
        <dbReference type="Proteomes" id="UP000241421"/>
    </source>
</evidence>
<dbReference type="AlphaFoldDB" id="A0A2U2I5D9"/>
<name>A0A2U2I5D9_9BURK</name>
<feature type="domain" description="EF-hand" evidence="3">
    <location>
        <begin position="57"/>
        <end position="92"/>
    </location>
</feature>
<dbReference type="SUPFAM" id="SSF47473">
    <property type="entry name" value="EF-hand"/>
    <property type="match status" value="1"/>
</dbReference>
<keyword evidence="5" id="KW-1185">Reference proteome</keyword>
<dbReference type="EMBL" id="PXWF02000063">
    <property type="protein sequence ID" value="PWF54845.1"/>
    <property type="molecule type" value="Genomic_DNA"/>
</dbReference>
<dbReference type="PROSITE" id="PS50222">
    <property type="entry name" value="EF_HAND_2"/>
    <property type="match status" value="1"/>
</dbReference>
<feature type="region of interest" description="Disordered" evidence="1">
    <location>
        <begin position="30"/>
        <end position="57"/>
    </location>
</feature>
<proteinExistence type="predicted"/>
<gene>
    <name evidence="4" type="ORF">C7C56_004645</name>
</gene>
<protein>
    <submittedName>
        <fullName evidence="4">EF-hand domain-containing protein</fullName>
    </submittedName>
</protein>
<dbReference type="GO" id="GO:0005509">
    <property type="term" value="F:calcium ion binding"/>
    <property type="evidence" value="ECO:0007669"/>
    <property type="project" value="InterPro"/>
</dbReference>
<dbReference type="InterPro" id="IPR002048">
    <property type="entry name" value="EF_hand_dom"/>
</dbReference>
<comment type="caution">
    <text evidence="4">The sequence shown here is derived from an EMBL/GenBank/DDBJ whole genome shotgun (WGS) entry which is preliminary data.</text>
</comment>
<feature type="chain" id="PRO_5015763284" evidence="2">
    <location>
        <begin position="28"/>
        <end position="119"/>
    </location>
</feature>
<reference evidence="4 5" key="1">
    <citation type="submission" date="2018-04" db="EMBL/GenBank/DDBJ databases">
        <title>Massilia violaceinigra sp. nov., a novel purple-pigmented bacterium isolated from Tianshan glacier, Xinjiang, China.</title>
        <authorList>
            <person name="Wang H."/>
        </authorList>
    </citation>
    <scope>NUCLEOTIDE SEQUENCE [LARGE SCALE GENOMIC DNA]</scope>
    <source>
        <strain evidence="4 5">B448-2</strain>
    </source>
</reference>
<sequence>MNMPKPVNRLKPVLTLGLAVLAASAAAQTPQFGPTLPPALRTPSGPPPASGPALREQAMQRLKRHFDEADLDADGRLTRQEAERAGLGFVSGRFEQIDQDKRGAVSFGDVRRALPPRAR</sequence>
<dbReference type="Gene3D" id="1.10.238.10">
    <property type="entry name" value="EF-hand"/>
    <property type="match status" value="1"/>
</dbReference>
<evidence type="ECO:0000313" key="4">
    <source>
        <dbReference type="EMBL" id="PWF54845.1"/>
    </source>
</evidence>
<accession>A0A2U2I5D9</accession>
<keyword evidence="2" id="KW-0732">Signal</keyword>
<evidence type="ECO:0000259" key="3">
    <source>
        <dbReference type="PROSITE" id="PS50222"/>
    </source>
</evidence>